<protein>
    <recommendedName>
        <fullName evidence="2">Pyridoxal phosphate homeostasis protein</fullName>
        <shortName evidence="2">PLP homeostasis protein</shortName>
    </recommendedName>
</protein>
<dbReference type="Pfam" id="PF01168">
    <property type="entry name" value="Ala_racemase_N"/>
    <property type="match status" value="1"/>
</dbReference>
<dbReference type="InterPro" id="IPR029066">
    <property type="entry name" value="PLP-binding_barrel"/>
</dbReference>
<dbReference type="Gene3D" id="3.20.20.10">
    <property type="entry name" value="Alanine racemase"/>
    <property type="match status" value="1"/>
</dbReference>
<dbReference type="HAMAP" id="MF_02087">
    <property type="entry name" value="PLP_homeostasis"/>
    <property type="match status" value="1"/>
</dbReference>
<dbReference type="PANTHER" id="PTHR10146:SF14">
    <property type="entry name" value="PYRIDOXAL PHOSPHATE HOMEOSTASIS PROTEIN"/>
    <property type="match status" value="1"/>
</dbReference>
<dbReference type="EMBL" id="JAKKUT010000002">
    <property type="protein sequence ID" value="MDG2990240.1"/>
    <property type="molecule type" value="Genomic_DNA"/>
</dbReference>
<dbReference type="PANTHER" id="PTHR10146">
    <property type="entry name" value="PROLINE SYNTHETASE CO-TRANSCRIBED BACTERIAL HOMOLOG PROTEIN"/>
    <property type="match status" value="1"/>
</dbReference>
<feature type="domain" description="Alanine racemase N-terminal" evidence="4">
    <location>
        <begin position="13"/>
        <end position="236"/>
    </location>
</feature>
<reference evidence="5" key="2">
    <citation type="submission" date="2022-01" db="EMBL/GenBank/DDBJ databases">
        <authorList>
            <person name="Zivanovic Y."/>
            <person name="Moreira D."/>
            <person name="Lopez-Garcia P."/>
        </authorList>
    </citation>
    <scope>NUCLEOTIDE SEQUENCE</scope>
    <source>
        <strain evidence="5">G9</strain>
    </source>
</reference>
<dbReference type="InterPro" id="IPR001608">
    <property type="entry name" value="Ala_racemase_N"/>
</dbReference>
<dbReference type="SUPFAM" id="SSF51419">
    <property type="entry name" value="PLP-binding barrel"/>
    <property type="match status" value="1"/>
</dbReference>
<keyword evidence="1 2" id="KW-0663">Pyridoxal phosphate</keyword>
<accession>A0ABT6EWT6</accession>
<evidence type="ECO:0000259" key="4">
    <source>
        <dbReference type="Pfam" id="PF01168"/>
    </source>
</evidence>
<comment type="function">
    <text evidence="2">Pyridoxal 5'-phosphate (PLP)-binding protein, which is involved in PLP homeostasis.</text>
</comment>
<dbReference type="Proteomes" id="UP001154265">
    <property type="component" value="Unassembled WGS sequence"/>
</dbReference>
<proteinExistence type="inferred from homology"/>
<evidence type="ECO:0000313" key="5">
    <source>
        <dbReference type="EMBL" id="MDG2990240.1"/>
    </source>
</evidence>
<evidence type="ECO:0000256" key="2">
    <source>
        <dbReference type="HAMAP-Rule" id="MF_02087"/>
    </source>
</evidence>
<dbReference type="NCBIfam" id="TIGR00044">
    <property type="entry name" value="YggS family pyridoxal phosphate-dependent enzyme"/>
    <property type="match status" value="1"/>
</dbReference>
<dbReference type="CDD" id="cd00635">
    <property type="entry name" value="PLPDE_III_YBL036c_like"/>
    <property type="match status" value="1"/>
</dbReference>
<gene>
    <name evidence="5" type="ORF">L3556_04720</name>
</gene>
<name>A0ABT6EWT6_9SYNE</name>
<comment type="caution">
    <text evidence="5">The sequence shown here is derived from an EMBL/GenBank/DDBJ whole genome shotgun (WGS) entry which is preliminary data.</text>
</comment>
<feature type="modified residue" description="N6-(pyridoxal phosphate)lysine" evidence="2">
    <location>
        <position position="36"/>
    </location>
</feature>
<dbReference type="RefSeq" id="WP_277866155.1">
    <property type="nucleotide sequence ID" value="NZ_JAKKUT010000002.1"/>
</dbReference>
<evidence type="ECO:0000256" key="3">
    <source>
        <dbReference type="RuleBase" id="RU004514"/>
    </source>
</evidence>
<comment type="similarity">
    <text evidence="2 3">Belongs to the pyridoxal phosphate-binding protein YggS/PROSC family.</text>
</comment>
<evidence type="ECO:0000313" key="6">
    <source>
        <dbReference type="Proteomes" id="UP001154265"/>
    </source>
</evidence>
<reference evidence="5" key="1">
    <citation type="journal article" date="2022" name="Genome Biol. Evol.">
        <title>A New Gene Family Diagnostic for Intracellular Biomineralization of Amorphous Ca Carbonates by Cyanobacteria.</title>
        <authorList>
            <person name="Benzerara K."/>
            <person name="Duprat E."/>
            <person name="Bitard-Feildel T."/>
            <person name="Caumes G."/>
            <person name="Cassier-Chauvat C."/>
            <person name="Chauvat F."/>
            <person name="Dezi M."/>
            <person name="Diop S.I."/>
            <person name="Gaschignard G."/>
            <person name="Gorgen S."/>
            <person name="Gugger M."/>
            <person name="Lopez-Garcia P."/>
            <person name="Millet M."/>
            <person name="Skouri-Panet F."/>
            <person name="Moreira D."/>
            <person name="Callebaut I."/>
        </authorList>
    </citation>
    <scope>NUCLEOTIDE SEQUENCE</scope>
    <source>
        <strain evidence="5">G9</strain>
    </source>
</reference>
<organism evidence="5 6">
    <name type="scientific">Candidatus Synechococcus calcipolaris G9</name>
    <dbReference type="NCBI Taxonomy" id="1497997"/>
    <lineage>
        <taxon>Bacteria</taxon>
        <taxon>Bacillati</taxon>
        <taxon>Cyanobacteriota</taxon>
        <taxon>Cyanophyceae</taxon>
        <taxon>Synechococcales</taxon>
        <taxon>Synechococcaceae</taxon>
        <taxon>Synechococcus</taxon>
    </lineage>
</organism>
<evidence type="ECO:0000256" key="1">
    <source>
        <dbReference type="ARBA" id="ARBA00022898"/>
    </source>
</evidence>
<dbReference type="PIRSF" id="PIRSF004848">
    <property type="entry name" value="YBL036c_PLPDEIII"/>
    <property type="match status" value="1"/>
</dbReference>
<keyword evidence="6" id="KW-1185">Reference proteome</keyword>
<dbReference type="InterPro" id="IPR011078">
    <property type="entry name" value="PyrdxlP_homeostasis"/>
</dbReference>
<sequence length="242" mass="26995">MGISTVDPSHHLNLEDRIQALRQSLPPSVRIIAVSKFMPPEAMRRAYGAGIRDFGESRVQEAAHKQSQLADLPDITWHLIGHLQTNKARLALEIFDWIHSLDSLKLAQRLNGLVGDRSPSSDFPRPQVLLQVKLRPDGNKFGWQWPDLEADLPHLDQLGNLSIRGLMTILPQGLTVQDQQTTFTNLHDLALGLEKQPWQRLSFRELSMGMSGDYSLAIEAGATMIRVGTLIFGSRPLGVDSL</sequence>